<evidence type="ECO:0008006" key="12">
    <source>
        <dbReference type="Google" id="ProtNLM"/>
    </source>
</evidence>
<evidence type="ECO:0000256" key="5">
    <source>
        <dbReference type="ARBA" id="ARBA00023136"/>
    </source>
</evidence>
<dbReference type="PANTHER" id="PTHR33365:SF13">
    <property type="entry name" value="TAT PATHWAY SIGNAL SEQUENCE"/>
    <property type="match status" value="1"/>
</dbReference>
<evidence type="ECO:0000256" key="7">
    <source>
        <dbReference type="ARBA" id="ARBA00035112"/>
    </source>
</evidence>
<evidence type="ECO:0000313" key="10">
    <source>
        <dbReference type="EMBL" id="KAK3346885.1"/>
    </source>
</evidence>
<dbReference type="Pfam" id="PF11807">
    <property type="entry name" value="UstYa"/>
    <property type="match status" value="1"/>
</dbReference>
<keyword evidence="11" id="KW-1185">Reference proteome</keyword>
<evidence type="ECO:0000313" key="11">
    <source>
        <dbReference type="Proteomes" id="UP001275084"/>
    </source>
</evidence>
<dbReference type="EMBL" id="JAUIQD010000006">
    <property type="protein sequence ID" value="KAK3346885.1"/>
    <property type="molecule type" value="Genomic_DNA"/>
</dbReference>
<keyword evidence="5 9" id="KW-0472">Membrane</keyword>
<reference evidence="10" key="1">
    <citation type="journal article" date="2023" name="Mol. Phylogenet. Evol.">
        <title>Genome-scale phylogeny and comparative genomics of the fungal order Sordariales.</title>
        <authorList>
            <person name="Hensen N."/>
            <person name="Bonometti L."/>
            <person name="Westerberg I."/>
            <person name="Brannstrom I.O."/>
            <person name="Guillou S."/>
            <person name="Cros-Aarteil S."/>
            <person name="Calhoun S."/>
            <person name="Haridas S."/>
            <person name="Kuo A."/>
            <person name="Mondo S."/>
            <person name="Pangilinan J."/>
            <person name="Riley R."/>
            <person name="LaButti K."/>
            <person name="Andreopoulos B."/>
            <person name="Lipzen A."/>
            <person name="Chen C."/>
            <person name="Yan M."/>
            <person name="Daum C."/>
            <person name="Ng V."/>
            <person name="Clum A."/>
            <person name="Steindorff A."/>
            <person name="Ohm R.A."/>
            <person name="Martin F."/>
            <person name="Silar P."/>
            <person name="Natvig D.O."/>
            <person name="Lalanne C."/>
            <person name="Gautier V."/>
            <person name="Ament-Velasquez S.L."/>
            <person name="Kruys A."/>
            <person name="Hutchinson M.I."/>
            <person name="Powell A.J."/>
            <person name="Barry K."/>
            <person name="Miller A.N."/>
            <person name="Grigoriev I.V."/>
            <person name="Debuchy R."/>
            <person name="Gladieux P."/>
            <person name="Hiltunen Thoren M."/>
            <person name="Johannesson H."/>
        </authorList>
    </citation>
    <scope>NUCLEOTIDE SEQUENCE</scope>
    <source>
        <strain evidence="10">CBS 955.72</strain>
    </source>
</reference>
<dbReference type="Proteomes" id="UP001275084">
    <property type="component" value="Unassembled WGS sequence"/>
</dbReference>
<protein>
    <recommendedName>
        <fullName evidence="12">Tat pathway signal sequence</fullName>
    </recommendedName>
</protein>
<evidence type="ECO:0000256" key="6">
    <source>
        <dbReference type="ARBA" id="ARBA00023180"/>
    </source>
</evidence>
<keyword evidence="3 9" id="KW-1133">Transmembrane helix</keyword>
<comment type="subcellular location">
    <subcellularLocation>
        <location evidence="1">Membrane</location>
        <topology evidence="1">Single-pass membrane protein</topology>
    </subcellularLocation>
</comment>
<keyword evidence="4" id="KW-0843">Virulence</keyword>
<feature type="compositionally biased region" description="Basic and acidic residues" evidence="8">
    <location>
        <begin position="22"/>
        <end position="35"/>
    </location>
</feature>
<name>A0AAJ0HCM2_9PEZI</name>
<feature type="region of interest" description="Disordered" evidence="8">
    <location>
        <begin position="1"/>
        <end position="61"/>
    </location>
</feature>
<gene>
    <name evidence="10" type="ORF">B0T25DRAFT_290114</name>
</gene>
<proteinExistence type="inferred from homology"/>
<dbReference type="PANTHER" id="PTHR33365">
    <property type="entry name" value="YALI0B05434P"/>
    <property type="match status" value="1"/>
</dbReference>
<dbReference type="InterPro" id="IPR021765">
    <property type="entry name" value="UstYa-like"/>
</dbReference>
<organism evidence="10 11">
    <name type="scientific">Lasiosphaeria hispida</name>
    <dbReference type="NCBI Taxonomy" id="260671"/>
    <lineage>
        <taxon>Eukaryota</taxon>
        <taxon>Fungi</taxon>
        <taxon>Dikarya</taxon>
        <taxon>Ascomycota</taxon>
        <taxon>Pezizomycotina</taxon>
        <taxon>Sordariomycetes</taxon>
        <taxon>Sordariomycetidae</taxon>
        <taxon>Sordariales</taxon>
        <taxon>Lasiosphaeriaceae</taxon>
        <taxon>Lasiosphaeria</taxon>
    </lineage>
</organism>
<dbReference type="GO" id="GO:0016020">
    <property type="term" value="C:membrane"/>
    <property type="evidence" value="ECO:0007669"/>
    <property type="project" value="UniProtKB-SubCell"/>
</dbReference>
<comment type="similarity">
    <text evidence="7">Belongs to the ustYa family.</text>
</comment>
<evidence type="ECO:0000256" key="1">
    <source>
        <dbReference type="ARBA" id="ARBA00004167"/>
    </source>
</evidence>
<feature type="transmembrane region" description="Helical" evidence="9">
    <location>
        <begin position="70"/>
        <end position="91"/>
    </location>
</feature>
<dbReference type="AlphaFoldDB" id="A0AAJ0HCM2"/>
<sequence>MPVPRLLPDTVGRPWPSRHQYKKVDNAESSVHHTPEAQPLRDGSFSDLDSEGGLDCRHREGKPPTWRPHWVLFAAALLTTSILSAISGAAIGKWTSTLGRRCAAHTSQYSPVLSNVDVTYAVQQFNGSFMKQNVYRLSASPQADAAWEALGVGYRAGVIGYEEGIRSGLTPAHVQRADKYGGGFFVNVEGMHHLHCLNLVRKALFYNYDYYKKLGTHAFKNDDHILQLHVSHCLDIVRQVLMCNVDTGVLGQVWYNKEHPAAFPDFNTRHKCKNYDGIRSWAEMRQEPPPETLPEDYMKLAASDDVLPDTP</sequence>
<accession>A0AAJ0HCM2</accession>
<keyword evidence="6" id="KW-0325">Glycoprotein</keyword>
<evidence type="ECO:0000256" key="9">
    <source>
        <dbReference type="SAM" id="Phobius"/>
    </source>
</evidence>
<reference evidence="10" key="2">
    <citation type="submission" date="2023-06" db="EMBL/GenBank/DDBJ databases">
        <authorList>
            <consortium name="Lawrence Berkeley National Laboratory"/>
            <person name="Haridas S."/>
            <person name="Hensen N."/>
            <person name="Bonometti L."/>
            <person name="Westerberg I."/>
            <person name="Brannstrom I.O."/>
            <person name="Guillou S."/>
            <person name="Cros-Aarteil S."/>
            <person name="Calhoun S."/>
            <person name="Kuo A."/>
            <person name="Mondo S."/>
            <person name="Pangilinan J."/>
            <person name="Riley R."/>
            <person name="Labutti K."/>
            <person name="Andreopoulos B."/>
            <person name="Lipzen A."/>
            <person name="Chen C."/>
            <person name="Yanf M."/>
            <person name="Daum C."/>
            <person name="Ng V."/>
            <person name="Clum A."/>
            <person name="Steindorff A."/>
            <person name="Ohm R."/>
            <person name="Martin F."/>
            <person name="Silar P."/>
            <person name="Natvig D."/>
            <person name="Lalanne C."/>
            <person name="Gautier V."/>
            <person name="Ament-Velasquez S.L."/>
            <person name="Kruys A."/>
            <person name="Hutchinson M.I."/>
            <person name="Powell A.J."/>
            <person name="Barry K."/>
            <person name="Miller A.N."/>
            <person name="Grigoriev I.V."/>
            <person name="Debuchy R."/>
            <person name="Gladieux P."/>
            <person name="Thoren M.H."/>
            <person name="Johannesson H."/>
        </authorList>
    </citation>
    <scope>NUCLEOTIDE SEQUENCE</scope>
    <source>
        <strain evidence="10">CBS 955.72</strain>
    </source>
</reference>
<keyword evidence="2 9" id="KW-0812">Transmembrane</keyword>
<comment type="caution">
    <text evidence="10">The sequence shown here is derived from an EMBL/GenBank/DDBJ whole genome shotgun (WGS) entry which is preliminary data.</text>
</comment>
<evidence type="ECO:0000256" key="3">
    <source>
        <dbReference type="ARBA" id="ARBA00022989"/>
    </source>
</evidence>
<dbReference type="GO" id="GO:0043386">
    <property type="term" value="P:mycotoxin biosynthetic process"/>
    <property type="evidence" value="ECO:0007669"/>
    <property type="project" value="InterPro"/>
</dbReference>
<evidence type="ECO:0000256" key="8">
    <source>
        <dbReference type="SAM" id="MobiDB-lite"/>
    </source>
</evidence>
<evidence type="ECO:0000256" key="2">
    <source>
        <dbReference type="ARBA" id="ARBA00022692"/>
    </source>
</evidence>
<evidence type="ECO:0000256" key="4">
    <source>
        <dbReference type="ARBA" id="ARBA00023026"/>
    </source>
</evidence>